<dbReference type="EMBL" id="JACASF010000001">
    <property type="protein sequence ID" value="KAF6503562.1"/>
    <property type="molecule type" value="Genomic_DNA"/>
</dbReference>
<accession>A0A7J8K411</accession>
<comment type="caution">
    <text evidence="1">The sequence shown here is derived from an EMBL/GenBank/DDBJ whole genome shotgun (WGS) entry which is preliminary data.</text>
</comment>
<name>A0A7J8K411_MOLMO</name>
<dbReference type="AlphaFoldDB" id="A0A7J8K411"/>
<proteinExistence type="predicted"/>
<organism evidence="1 2">
    <name type="scientific">Molossus molossus</name>
    <name type="common">Pallas' mastiff bat</name>
    <name type="synonym">Vespertilio molossus</name>
    <dbReference type="NCBI Taxonomy" id="27622"/>
    <lineage>
        <taxon>Eukaryota</taxon>
        <taxon>Metazoa</taxon>
        <taxon>Chordata</taxon>
        <taxon>Craniata</taxon>
        <taxon>Vertebrata</taxon>
        <taxon>Euteleostomi</taxon>
        <taxon>Mammalia</taxon>
        <taxon>Eutheria</taxon>
        <taxon>Laurasiatheria</taxon>
        <taxon>Chiroptera</taxon>
        <taxon>Yangochiroptera</taxon>
        <taxon>Molossidae</taxon>
        <taxon>Molossus</taxon>
    </lineage>
</organism>
<evidence type="ECO:0000313" key="2">
    <source>
        <dbReference type="Proteomes" id="UP000550707"/>
    </source>
</evidence>
<sequence>MALSPLGNVVFWVKLKCLCGKRAVVNELRLPAAPALAAVVLLGRWSVAIFLRETVAGPREWAWGTEVELGEGPRNP</sequence>
<dbReference type="InParanoid" id="A0A7J8K411"/>
<evidence type="ECO:0000313" key="1">
    <source>
        <dbReference type="EMBL" id="KAF6503562.1"/>
    </source>
</evidence>
<gene>
    <name evidence="1" type="ORF">HJG59_019861</name>
</gene>
<keyword evidence="2" id="KW-1185">Reference proteome</keyword>
<reference evidence="1 2" key="1">
    <citation type="journal article" date="2020" name="Nature">
        <title>Six reference-quality genomes reveal evolution of bat adaptations.</title>
        <authorList>
            <person name="Jebb D."/>
            <person name="Huang Z."/>
            <person name="Pippel M."/>
            <person name="Hughes G.M."/>
            <person name="Lavrichenko K."/>
            <person name="Devanna P."/>
            <person name="Winkler S."/>
            <person name="Jermiin L.S."/>
            <person name="Skirmuntt E.C."/>
            <person name="Katzourakis A."/>
            <person name="Burkitt-Gray L."/>
            <person name="Ray D.A."/>
            <person name="Sullivan K.A.M."/>
            <person name="Roscito J.G."/>
            <person name="Kirilenko B.M."/>
            <person name="Davalos L.M."/>
            <person name="Corthals A.P."/>
            <person name="Power M.L."/>
            <person name="Jones G."/>
            <person name="Ransome R.D."/>
            <person name="Dechmann D.K.N."/>
            <person name="Locatelli A.G."/>
            <person name="Puechmaille S.J."/>
            <person name="Fedrigo O."/>
            <person name="Jarvis E.D."/>
            <person name="Hiller M."/>
            <person name="Vernes S.C."/>
            <person name="Myers E.W."/>
            <person name="Teeling E.C."/>
        </authorList>
    </citation>
    <scope>NUCLEOTIDE SEQUENCE [LARGE SCALE GENOMIC DNA]</scope>
    <source>
        <strain evidence="1">MMolMol1</strain>
        <tissue evidence="1">Muscle</tissue>
    </source>
</reference>
<protein>
    <submittedName>
        <fullName evidence="1">Zinc finger FYVE-type containing 19</fullName>
    </submittedName>
</protein>
<dbReference type="Proteomes" id="UP000550707">
    <property type="component" value="Unassembled WGS sequence"/>
</dbReference>